<dbReference type="GeneID" id="89551417"/>
<dbReference type="InterPro" id="IPR031817">
    <property type="entry name" value="DotD"/>
</dbReference>
<accession>A0A088FNP2</accession>
<dbReference type="InterPro" id="IPR038140">
    <property type="entry name" value="DotD_sf"/>
</dbReference>
<dbReference type="Gene3D" id="3.55.50.60">
    <property type="entry name" value="DotD protein"/>
    <property type="match status" value="1"/>
</dbReference>
<gene>
    <name evidence="2" type="primary">traH</name>
</gene>
<name>A0A088FNP2_KLEOX</name>
<organism evidence="2">
    <name type="scientific">Klebsiella oxytoca</name>
    <dbReference type="NCBI Taxonomy" id="571"/>
    <lineage>
        <taxon>Bacteria</taxon>
        <taxon>Pseudomonadati</taxon>
        <taxon>Pseudomonadota</taxon>
        <taxon>Gammaproteobacteria</taxon>
        <taxon>Enterobacterales</taxon>
        <taxon>Enterobacteriaceae</taxon>
        <taxon>Klebsiella/Raoultella group</taxon>
        <taxon>Klebsiella</taxon>
    </lineage>
</organism>
<keyword evidence="1" id="KW-0732">Signal</keyword>
<reference evidence="2" key="2">
    <citation type="journal article" date="1999" name="Plasmid">
        <title>The cassettes and 3' conserved segment of an integron from Klebsiella oxytoca plasmid pACM1.</title>
        <authorList>
            <person name="Preston K.E."/>
            <person name="Radomski C.C."/>
            <person name="Venezia R.A."/>
        </authorList>
    </citation>
    <scope>NUCLEOTIDE SEQUENCE</scope>
    <source>
        <strain evidence="2">ATCC 51983</strain>
        <plasmid evidence="2">pACM1</plasmid>
    </source>
</reference>
<feature type="signal peptide" evidence="1">
    <location>
        <begin position="1"/>
        <end position="18"/>
    </location>
</feature>
<geneLocation type="plasmid" evidence="2">
    <name>pACM1</name>
</geneLocation>
<reference evidence="2" key="4">
    <citation type="journal article" date="2002" name="Plasmid">
        <title>Chromosomal sequences from Klebsiella pneumoniae flank the SHV-5 extended-spectrum beta-lactamase gene in pACM1.</title>
        <authorList>
            <person name="Preston K.E."/>
            <person name="Venezia R.A."/>
        </authorList>
    </citation>
    <scope>NUCLEOTIDE SEQUENCE</scope>
    <source>
        <strain evidence="2">ATCC 51983</strain>
        <plasmid evidence="2">pACM1</plasmid>
    </source>
</reference>
<sequence length="166" mass="18651">MKIKMQTVLAAVSVLALAGCASQSEKEKQISAQQLVDQELREQAIKIKLAQDELYQAGAINRTRYKFPTIINANSQYVRVSWQGDAYELLEQLAKQRGLQFTSQGIKLPLPLNIDVGGSKVTFEQLLTLIRQQTQYRATINQKPGELQLLYLTPSKKGSFLRGTRP</sequence>
<proteinExistence type="predicted"/>
<protein>
    <submittedName>
        <fullName evidence="2">Putative plasmid transfer protein</fullName>
    </submittedName>
</protein>
<reference evidence="2" key="3">
    <citation type="journal article" date="2000" name="Plasmid">
        <title>Nucleotide sequence of a 7-kb fragment of pACM1 encoding an IncM DNA primase and other putative proteins associated with conjugation.</title>
        <authorList>
            <person name="Preston K.E."/>
            <person name="Radomski C.C."/>
            <person name="Venezia R.A."/>
        </authorList>
    </citation>
    <scope>NUCLEOTIDE SEQUENCE</scope>
    <source>
        <strain evidence="2">ATCC 51983</strain>
        <plasmid evidence="2">pACM1</plasmid>
    </source>
</reference>
<evidence type="ECO:0000313" key="2">
    <source>
        <dbReference type="EMBL" id="AIM47882.1"/>
    </source>
</evidence>
<evidence type="ECO:0000256" key="1">
    <source>
        <dbReference type="SAM" id="SignalP"/>
    </source>
</evidence>
<dbReference type="RefSeq" id="WP_004187320.1">
    <property type="nucleotide sequence ID" value="NC_024997.1"/>
</dbReference>
<reference evidence="2" key="6">
    <citation type="journal article" date="2014" name="Plasmid">
        <title>The complete nucleotide sequence of the multi-drug resistance-encoding IncL/M plasmid pACM1.</title>
        <authorList>
            <person name="Preston K.E."/>
            <person name="Hitchcock S.A."/>
            <person name="Aziz A.Y."/>
            <person name="Tine J.A."/>
        </authorList>
    </citation>
    <scope>NUCLEOTIDE SEQUENCE</scope>
    <source>
        <strain evidence="2">ATCC 51983</strain>
        <plasmid evidence="2">pACM1</plasmid>
    </source>
</reference>
<dbReference type="AlphaFoldDB" id="A0A088FNP2"/>
<dbReference type="PROSITE" id="PS51257">
    <property type="entry name" value="PROKAR_LIPOPROTEIN"/>
    <property type="match status" value="1"/>
</dbReference>
<reference evidence="2" key="5">
    <citation type="journal article" date="2004" name="Plasmid">
        <title>The SHV-5 extended-spectrum beta-lactamase gene of pACM1 is located on the remnant of a compound transposon.</title>
        <authorList>
            <person name="Preston K.E."/>
            <person name="Venezia R.A."/>
            <person name="Stellrecht K.A."/>
        </authorList>
    </citation>
    <scope>NUCLEOTIDE SEQUENCE</scope>
    <source>
        <strain evidence="2">ATCC 51983</strain>
        <plasmid evidence="2">pACM1</plasmid>
    </source>
</reference>
<keyword evidence="2" id="KW-0614">Plasmid</keyword>
<feature type="chain" id="PRO_5010760637" evidence="1">
    <location>
        <begin position="19"/>
        <end position="166"/>
    </location>
</feature>
<reference evidence="2" key="1">
    <citation type="journal article" date="1997" name="Plasmid">
        <title>The resistance and integrase genes of pACM1, a conjugative multiple-resistance plasmid, from Klebsiella oxytoca.</title>
        <authorList>
            <person name="Preston K.E."/>
            <person name="Kacica M.A."/>
            <person name="Limberger R.J."/>
            <person name="Archinal W.A."/>
            <person name="Venezia R.A."/>
        </authorList>
    </citation>
    <scope>NUCLEOTIDE SEQUENCE</scope>
    <source>
        <strain evidence="2">ATCC 51983</strain>
        <plasmid evidence="2">pACM1</plasmid>
    </source>
</reference>
<dbReference type="EMBL" id="KJ541681">
    <property type="protein sequence ID" value="AIM47882.1"/>
    <property type="molecule type" value="Genomic_DNA"/>
</dbReference>
<dbReference type="Pfam" id="PF16816">
    <property type="entry name" value="DotD"/>
    <property type="match status" value="1"/>
</dbReference>